<dbReference type="Proteomes" id="UP000683246">
    <property type="component" value="Chromosome"/>
</dbReference>
<protein>
    <submittedName>
        <fullName evidence="1">Uncharacterized protein</fullName>
    </submittedName>
</protein>
<evidence type="ECO:0000313" key="2">
    <source>
        <dbReference type="Proteomes" id="UP000683246"/>
    </source>
</evidence>
<accession>A0A8J8MM76</accession>
<name>A0A8J8MM76_9FIRM</name>
<dbReference type="AlphaFoldDB" id="A0A8J8MM76"/>
<keyword evidence="2" id="KW-1185">Reference proteome</keyword>
<dbReference type="RefSeq" id="WP_212694557.1">
    <property type="nucleotide sequence ID" value="NZ_CP058649.1"/>
</dbReference>
<reference evidence="1" key="1">
    <citation type="submission" date="2020-07" db="EMBL/GenBank/DDBJ databases">
        <title>Vallitalea pronyensis genome.</title>
        <authorList>
            <person name="Postec A."/>
        </authorList>
    </citation>
    <scope>NUCLEOTIDE SEQUENCE</scope>
    <source>
        <strain evidence="1">FatNI3</strain>
    </source>
</reference>
<gene>
    <name evidence="1" type="ORF">HZI73_16905</name>
</gene>
<dbReference type="EMBL" id="CP058649">
    <property type="protein sequence ID" value="QUI23868.1"/>
    <property type="molecule type" value="Genomic_DNA"/>
</dbReference>
<dbReference type="KEGG" id="vpy:HZI73_16905"/>
<proteinExistence type="predicted"/>
<evidence type="ECO:0000313" key="1">
    <source>
        <dbReference type="EMBL" id="QUI23868.1"/>
    </source>
</evidence>
<organism evidence="1 2">
    <name type="scientific">Vallitalea pronyensis</name>
    <dbReference type="NCBI Taxonomy" id="1348613"/>
    <lineage>
        <taxon>Bacteria</taxon>
        <taxon>Bacillati</taxon>
        <taxon>Bacillota</taxon>
        <taxon>Clostridia</taxon>
        <taxon>Lachnospirales</taxon>
        <taxon>Vallitaleaceae</taxon>
        <taxon>Vallitalea</taxon>
    </lineage>
</organism>
<sequence>METKVSAKATFGEVITIQINQNPADPRIIVDAGAQILTTIPPLYKLTLDVSLKD</sequence>